<dbReference type="PANTHER" id="PTHR12963:SF4">
    <property type="entry name" value="ACTIVATING SIGNAL COINTEGRATOR 1"/>
    <property type="match status" value="1"/>
</dbReference>
<dbReference type="PANTHER" id="PTHR12963">
    <property type="entry name" value="THYROID RECEPTOR INTERACTING PROTEIN RELATED"/>
    <property type="match status" value="1"/>
</dbReference>
<dbReference type="OrthoDB" id="338816at2759"/>
<dbReference type="Pfam" id="PF04266">
    <property type="entry name" value="ASCH"/>
    <property type="match status" value="1"/>
</dbReference>
<dbReference type="GO" id="GO:0072344">
    <property type="term" value="P:rescue of stalled ribosome"/>
    <property type="evidence" value="ECO:0007669"/>
    <property type="project" value="InterPro"/>
</dbReference>
<organism evidence="3 4">
    <name type="scientific">Polypedilum vanderplanki</name>
    <name type="common">Sleeping chironomid midge</name>
    <dbReference type="NCBI Taxonomy" id="319348"/>
    <lineage>
        <taxon>Eukaryota</taxon>
        <taxon>Metazoa</taxon>
        <taxon>Ecdysozoa</taxon>
        <taxon>Arthropoda</taxon>
        <taxon>Hexapoda</taxon>
        <taxon>Insecta</taxon>
        <taxon>Pterygota</taxon>
        <taxon>Neoptera</taxon>
        <taxon>Endopterygota</taxon>
        <taxon>Diptera</taxon>
        <taxon>Nematocera</taxon>
        <taxon>Chironomoidea</taxon>
        <taxon>Chironomidae</taxon>
        <taxon>Chironominae</taxon>
        <taxon>Polypedilum</taxon>
        <taxon>Polypedilum</taxon>
    </lineage>
</organism>
<comment type="caution">
    <text evidence="3">The sequence shown here is derived from an EMBL/GenBank/DDBJ whole genome shotgun (WGS) entry which is preliminary data.</text>
</comment>
<gene>
    <name evidence="3" type="ORF">PVAND_012799</name>
</gene>
<feature type="domain" description="ASCH" evidence="2">
    <location>
        <begin position="336"/>
        <end position="447"/>
    </location>
</feature>
<dbReference type="EMBL" id="JADBJN010000001">
    <property type="protein sequence ID" value="KAG5683525.1"/>
    <property type="molecule type" value="Genomic_DNA"/>
</dbReference>
<dbReference type="AlphaFoldDB" id="A0A9J6CNI0"/>
<dbReference type="InterPro" id="IPR009349">
    <property type="entry name" value="TRIP4/RQT4_C2HC5_Znf"/>
</dbReference>
<dbReference type="GO" id="GO:0180022">
    <property type="term" value="C:RQC-trigger complex"/>
    <property type="evidence" value="ECO:0007669"/>
    <property type="project" value="InterPro"/>
</dbReference>
<dbReference type="InterPro" id="IPR056993">
    <property type="entry name" value="TRIP4_3rd_dom"/>
</dbReference>
<keyword evidence="1" id="KW-0175">Coiled coil</keyword>
<protein>
    <recommendedName>
        <fullName evidence="2">ASCH domain-containing protein</fullName>
    </recommendedName>
</protein>
<dbReference type="Pfam" id="PF06221">
    <property type="entry name" value="zf-C2HC5"/>
    <property type="match status" value="1"/>
</dbReference>
<sequence length="482" mass="56071">MDSYIKQKLTECLNFDIPDEMVDYIMKINNEDQLRNYCETLLDFTNEKHCIFFNALKQKMFPSTHLQQMTINNKPNEEQQQRSTGAKRKTTKYYNLYGKDGKLNDAVMLKGRVKCDCQASKHKLINNCLQCGRIVCEQEGSGACLFCGNFVCSEEELKLINSQTKKGDNLKKSLMNSKGLTDALAHRDRLLEYDKQSERRTTVIDDESDYFKSNSVWLSDEERLKLKNLEDELRSHKHESRRNQKVTLDFAGRQVIEEPKFTKEIEEKILRQILEATSNNNNASNVNPDMMNNAPQFDENIPTNFPKLKNTKGFDGVFSRVQDKEFQEMSDQKSCMSMHQPWASLLVAGIKKHEGRTWYTNHRGRLWIASTVKQADPEEIKHLEDFYRQHYKDENIKFPSQYPSGVLLGCVNVVDCLPQEEYRKIYRNGESDSPFVFICENAQELPVRFPMKGQHKIYKLDQNIHTAACKTLMKCQAKTVPQ</sequence>
<dbReference type="InterPro" id="IPR015947">
    <property type="entry name" value="PUA-like_sf"/>
</dbReference>
<proteinExistence type="predicted"/>
<dbReference type="Proteomes" id="UP001107558">
    <property type="component" value="Chromosome 1"/>
</dbReference>
<dbReference type="Gene3D" id="2.30.130.30">
    <property type="entry name" value="Hypothetical protein"/>
    <property type="match status" value="1"/>
</dbReference>
<dbReference type="GO" id="GO:0008270">
    <property type="term" value="F:zinc ion binding"/>
    <property type="evidence" value="ECO:0007669"/>
    <property type="project" value="InterPro"/>
</dbReference>
<evidence type="ECO:0000313" key="3">
    <source>
        <dbReference type="EMBL" id="KAG5683525.1"/>
    </source>
</evidence>
<dbReference type="InterPro" id="IPR056994">
    <property type="entry name" value="TRI4_N"/>
</dbReference>
<dbReference type="Pfam" id="PF23134">
    <property type="entry name" value="TRIP4_3rd"/>
    <property type="match status" value="1"/>
</dbReference>
<evidence type="ECO:0000259" key="2">
    <source>
        <dbReference type="SMART" id="SM01022"/>
    </source>
</evidence>
<dbReference type="Pfam" id="PF23135">
    <property type="entry name" value="TRI4_N"/>
    <property type="match status" value="1"/>
</dbReference>
<name>A0A9J6CNI0_POLVA</name>
<dbReference type="SUPFAM" id="SSF88697">
    <property type="entry name" value="PUA domain-like"/>
    <property type="match status" value="1"/>
</dbReference>
<dbReference type="CDD" id="cd06554">
    <property type="entry name" value="ASCH_ASC-1_like"/>
    <property type="match status" value="1"/>
</dbReference>
<feature type="coiled-coil region" evidence="1">
    <location>
        <begin position="219"/>
        <end position="246"/>
    </location>
</feature>
<dbReference type="GO" id="GO:0045893">
    <property type="term" value="P:positive regulation of DNA-templated transcription"/>
    <property type="evidence" value="ECO:0007669"/>
    <property type="project" value="TreeGrafter"/>
</dbReference>
<evidence type="ECO:0000313" key="4">
    <source>
        <dbReference type="Proteomes" id="UP001107558"/>
    </source>
</evidence>
<dbReference type="GO" id="GO:0005634">
    <property type="term" value="C:nucleus"/>
    <property type="evidence" value="ECO:0007669"/>
    <property type="project" value="InterPro"/>
</dbReference>
<dbReference type="SMART" id="SM01022">
    <property type="entry name" value="ASCH"/>
    <property type="match status" value="1"/>
</dbReference>
<dbReference type="FunFam" id="2.30.130.30:FF:000002">
    <property type="entry name" value="Activating signal cointegrator 1"/>
    <property type="match status" value="1"/>
</dbReference>
<dbReference type="InterPro" id="IPR039128">
    <property type="entry name" value="TRIP4-like"/>
</dbReference>
<evidence type="ECO:0000256" key="1">
    <source>
        <dbReference type="SAM" id="Coils"/>
    </source>
</evidence>
<reference evidence="3" key="1">
    <citation type="submission" date="2021-03" db="EMBL/GenBank/DDBJ databases">
        <title>Chromosome level genome of the anhydrobiotic midge Polypedilum vanderplanki.</title>
        <authorList>
            <person name="Yoshida Y."/>
            <person name="Kikawada T."/>
            <person name="Gusev O."/>
        </authorList>
    </citation>
    <scope>NUCLEOTIDE SEQUENCE</scope>
    <source>
        <strain evidence="3">NIAS01</strain>
        <tissue evidence="3">Whole body or cell culture</tissue>
    </source>
</reference>
<keyword evidence="4" id="KW-1185">Reference proteome</keyword>
<dbReference type="InterPro" id="IPR007374">
    <property type="entry name" value="ASCH_domain"/>
</dbReference>
<accession>A0A9J6CNI0</accession>